<sequence>MLPVQNPSYDPPRTLVLFKPTSISPQSDKSFTKNSNPFTPNLKLNPIPGVSIFLYPSLKPATPTFHRVHGLRFARSRFELRRILNALVSEMADKTRVCIEPRNGEVRWRGSCLEEAVQSPGVREEVTALEEDYLNDTYVEPHPPILPYPDTSGRKTPTLNFGRDQRSSDTPACRGDSIELFRGLEMASYSNVKKVLVVDNVDQSCVHLLRQHGFQVDTASRLAGTELAHRLQDRLRGFHITHRLLGLSLPANYWAGLDQSLSPRPCHVTGALTPGHSLDRMFCLTTPTAPMITLRPQEPRSLLSCWESGPSILKAHATIDS</sequence>
<evidence type="ECO:0000313" key="2">
    <source>
        <dbReference type="Proteomes" id="UP001558652"/>
    </source>
</evidence>
<organism evidence="1 2">
    <name type="scientific">Ranatra chinensis</name>
    <dbReference type="NCBI Taxonomy" id="642074"/>
    <lineage>
        <taxon>Eukaryota</taxon>
        <taxon>Metazoa</taxon>
        <taxon>Ecdysozoa</taxon>
        <taxon>Arthropoda</taxon>
        <taxon>Hexapoda</taxon>
        <taxon>Insecta</taxon>
        <taxon>Pterygota</taxon>
        <taxon>Neoptera</taxon>
        <taxon>Paraneoptera</taxon>
        <taxon>Hemiptera</taxon>
        <taxon>Heteroptera</taxon>
        <taxon>Panheteroptera</taxon>
        <taxon>Nepomorpha</taxon>
        <taxon>Nepidae</taxon>
        <taxon>Ranatrinae</taxon>
        <taxon>Ranatra</taxon>
    </lineage>
</organism>
<reference evidence="1 2" key="1">
    <citation type="submission" date="2024-07" db="EMBL/GenBank/DDBJ databases">
        <title>Chromosome-level genome assembly of the water stick insect Ranatra chinensis (Heteroptera: Nepidae).</title>
        <authorList>
            <person name="Liu X."/>
        </authorList>
    </citation>
    <scope>NUCLEOTIDE SEQUENCE [LARGE SCALE GENOMIC DNA]</scope>
    <source>
        <strain evidence="1">Cailab_2021Rc</strain>
        <tissue evidence="1">Muscle</tissue>
    </source>
</reference>
<dbReference type="AlphaFoldDB" id="A0ABD0XYT1"/>
<comment type="caution">
    <text evidence="1">The sequence shown here is derived from an EMBL/GenBank/DDBJ whole genome shotgun (WGS) entry which is preliminary data.</text>
</comment>
<protein>
    <submittedName>
        <fullName evidence="1">Uncharacterized protein</fullName>
    </submittedName>
</protein>
<accession>A0ABD0XYT1</accession>
<keyword evidence="2" id="KW-1185">Reference proteome</keyword>
<dbReference type="Proteomes" id="UP001558652">
    <property type="component" value="Unassembled WGS sequence"/>
</dbReference>
<dbReference type="EMBL" id="JBFDAA010000017">
    <property type="protein sequence ID" value="KAL1116386.1"/>
    <property type="molecule type" value="Genomic_DNA"/>
</dbReference>
<gene>
    <name evidence="1" type="ORF">AAG570_004860</name>
</gene>
<evidence type="ECO:0000313" key="1">
    <source>
        <dbReference type="EMBL" id="KAL1116386.1"/>
    </source>
</evidence>
<proteinExistence type="predicted"/>
<name>A0ABD0XYT1_9HEMI</name>